<keyword evidence="2" id="KW-0808">Transferase</keyword>
<dbReference type="Gene3D" id="3.20.20.70">
    <property type="entry name" value="Aldolase class I"/>
    <property type="match status" value="1"/>
</dbReference>
<proteinExistence type="predicted"/>
<comment type="caution">
    <text evidence="5">The sequence shown here is derived from an EMBL/GenBank/DDBJ whole genome shotgun (WGS) entry which is preliminary data.</text>
</comment>
<dbReference type="Proteomes" id="UP000094243">
    <property type="component" value="Unassembled WGS sequence"/>
</dbReference>
<sequence length="304" mass="33502">MSFRDDGKVYLEVGVNEVVSKDDNPNVPYGAQETARDVVECIQHGATVVHFHARYDDGTQAWVDDEVSRTVLSTAAGAVDPLAYPSYHGSLEHIWALAKQPPQGTRLLLTPFDPVQHIKRVLWLEEENRFGVISFGPDDPNNANPPYPPELDRFADLGLVPNIAVFNAADMRWVTLAARIGVLRQPLNIKLFFSDRWVSNNDPDPDVIDFLLSRIPAGIDHETVVVPYAMSSAQRCEQLWERALDRGLGIRVGVGDCPWAFPAATNAEMVDRAVDLITRKGLEPATQADLRKRVGAPAATGVSS</sequence>
<keyword evidence="4" id="KW-0862">Zinc</keyword>
<name>A0A1E3RU80_9MYCO</name>
<dbReference type="GO" id="GO:0043720">
    <property type="term" value="F:3-keto-5-aminohexanoate cleavage activity"/>
    <property type="evidence" value="ECO:0007669"/>
    <property type="project" value="InterPro"/>
</dbReference>
<dbReference type="RefSeq" id="WP_069405663.1">
    <property type="nucleotide sequence ID" value="NZ_JBHRZJ010000014.1"/>
</dbReference>
<evidence type="ECO:0000256" key="1">
    <source>
        <dbReference type="ARBA" id="ARBA00001947"/>
    </source>
</evidence>
<evidence type="ECO:0000256" key="4">
    <source>
        <dbReference type="ARBA" id="ARBA00022833"/>
    </source>
</evidence>
<dbReference type="EMBL" id="MIGZ01000068">
    <property type="protein sequence ID" value="ODQ93463.1"/>
    <property type="molecule type" value="Genomic_DNA"/>
</dbReference>
<evidence type="ECO:0000313" key="5">
    <source>
        <dbReference type="EMBL" id="ODQ93463.1"/>
    </source>
</evidence>
<dbReference type="Pfam" id="PF05853">
    <property type="entry name" value="BKACE"/>
    <property type="match status" value="1"/>
</dbReference>
<dbReference type="AlphaFoldDB" id="A0A1E3RU80"/>
<evidence type="ECO:0000313" key="6">
    <source>
        <dbReference type="Proteomes" id="UP000094243"/>
    </source>
</evidence>
<dbReference type="InterPro" id="IPR008567">
    <property type="entry name" value="BKACE"/>
</dbReference>
<gene>
    <name evidence="5" type="ORF">BHQ17_13290</name>
</gene>
<dbReference type="PANTHER" id="PTHR37418">
    <property type="entry name" value="3-KETO-5-AMINOHEXANOATE CLEAVAGE ENZYME-RELATED"/>
    <property type="match status" value="1"/>
</dbReference>
<dbReference type="GO" id="GO:0046872">
    <property type="term" value="F:metal ion binding"/>
    <property type="evidence" value="ECO:0007669"/>
    <property type="project" value="UniProtKB-KW"/>
</dbReference>
<evidence type="ECO:0000256" key="3">
    <source>
        <dbReference type="ARBA" id="ARBA00022723"/>
    </source>
</evidence>
<comment type="cofactor">
    <cofactor evidence="1">
        <name>Zn(2+)</name>
        <dbReference type="ChEBI" id="CHEBI:29105"/>
    </cofactor>
</comment>
<keyword evidence="3" id="KW-0479">Metal-binding</keyword>
<dbReference type="PANTHER" id="PTHR37418:SF2">
    <property type="entry name" value="3-KETO-5-AMINOHEXANOATE CLEAVAGE ENZYME"/>
    <property type="match status" value="1"/>
</dbReference>
<reference evidence="6" key="1">
    <citation type="submission" date="2016-09" db="EMBL/GenBank/DDBJ databases">
        <authorList>
            <person name="Greninger A.L."/>
            <person name="Jerome K.R."/>
            <person name="Mcnair B."/>
            <person name="Wallis C."/>
            <person name="Fang F."/>
        </authorList>
    </citation>
    <scope>NUCLEOTIDE SEQUENCE [LARGE SCALE GENOMIC DNA]</scope>
    <source>
        <strain evidence="6">M7</strain>
    </source>
</reference>
<evidence type="ECO:0008006" key="7">
    <source>
        <dbReference type="Google" id="ProtNLM"/>
    </source>
</evidence>
<accession>A0A1E3RU80</accession>
<protein>
    <recommendedName>
        <fullName evidence="7">3-keto-5-aminohexanoate cleavage protein</fullName>
    </recommendedName>
</protein>
<evidence type="ECO:0000256" key="2">
    <source>
        <dbReference type="ARBA" id="ARBA00022679"/>
    </source>
</evidence>
<keyword evidence="6" id="KW-1185">Reference proteome</keyword>
<organism evidence="5 6">
    <name type="scientific">Mycolicibacterium holsaticum</name>
    <dbReference type="NCBI Taxonomy" id="152142"/>
    <lineage>
        <taxon>Bacteria</taxon>
        <taxon>Bacillati</taxon>
        <taxon>Actinomycetota</taxon>
        <taxon>Actinomycetes</taxon>
        <taxon>Mycobacteriales</taxon>
        <taxon>Mycobacteriaceae</taxon>
        <taxon>Mycolicibacterium</taxon>
    </lineage>
</organism>
<dbReference type="InterPro" id="IPR013785">
    <property type="entry name" value="Aldolase_TIM"/>
</dbReference>